<protein>
    <recommendedName>
        <fullName evidence="4">Apple domain-containing protein</fullName>
    </recommendedName>
</protein>
<evidence type="ECO:0008006" key="4">
    <source>
        <dbReference type="Google" id="ProtNLM"/>
    </source>
</evidence>
<comment type="caution">
    <text evidence="2">The sequence shown here is derived from an EMBL/GenBank/DDBJ whole genome shotgun (WGS) entry which is preliminary data.</text>
</comment>
<evidence type="ECO:0000313" key="2">
    <source>
        <dbReference type="EMBL" id="KAK8033644.1"/>
    </source>
</evidence>
<sequence>MHPHAMKTLFAAWALAQVTSAQNASPDDFCKQQGADLKPVMEPDGSFNGNCVRDSSTVCLGDEFNKPKGGTLCCHGGSVMAVDAATNEADCCPKGKVYSNRACVDPAPAISCPASNQQIVQKNGIKFQVWCQRNIIEYTDPLDWSGKIVAVMNLNKRGQATFQDCLDICAADPKCQGANWWYGKGLCGINNKKQGGSWLARGGDYKNPPDVAWLDKSVIAMVAVSPAISIGHSRLIWLVGIVINVQEIMSVLMI</sequence>
<evidence type="ECO:0000313" key="3">
    <source>
        <dbReference type="Proteomes" id="UP001396898"/>
    </source>
</evidence>
<organism evidence="2 3">
    <name type="scientific">Apiospora marii</name>
    <dbReference type="NCBI Taxonomy" id="335849"/>
    <lineage>
        <taxon>Eukaryota</taxon>
        <taxon>Fungi</taxon>
        <taxon>Dikarya</taxon>
        <taxon>Ascomycota</taxon>
        <taxon>Pezizomycotina</taxon>
        <taxon>Sordariomycetes</taxon>
        <taxon>Xylariomycetidae</taxon>
        <taxon>Amphisphaeriales</taxon>
        <taxon>Apiosporaceae</taxon>
        <taxon>Apiospora</taxon>
    </lineage>
</organism>
<dbReference type="EMBL" id="JAQQWI010000006">
    <property type="protein sequence ID" value="KAK8033644.1"/>
    <property type="molecule type" value="Genomic_DNA"/>
</dbReference>
<keyword evidence="3" id="KW-1185">Reference proteome</keyword>
<accession>A0ABR1SH36</accession>
<reference evidence="2 3" key="1">
    <citation type="submission" date="2023-01" db="EMBL/GenBank/DDBJ databases">
        <title>Analysis of 21 Apiospora genomes using comparative genomics revels a genus with tremendous synthesis potential of carbohydrate active enzymes and secondary metabolites.</title>
        <authorList>
            <person name="Sorensen T."/>
        </authorList>
    </citation>
    <scope>NUCLEOTIDE SEQUENCE [LARGE SCALE GENOMIC DNA]</scope>
    <source>
        <strain evidence="2 3">CBS 20057</strain>
    </source>
</reference>
<feature type="chain" id="PRO_5045124485" description="Apple domain-containing protein" evidence="1">
    <location>
        <begin position="22"/>
        <end position="254"/>
    </location>
</feature>
<name>A0ABR1SH36_9PEZI</name>
<evidence type="ECO:0000256" key="1">
    <source>
        <dbReference type="SAM" id="SignalP"/>
    </source>
</evidence>
<feature type="signal peptide" evidence="1">
    <location>
        <begin position="1"/>
        <end position="21"/>
    </location>
</feature>
<gene>
    <name evidence="2" type="ORF">PG991_003042</name>
</gene>
<dbReference type="Proteomes" id="UP001396898">
    <property type="component" value="Unassembled WGS sequence"/>
</dbReference>
<keyword evidence="1" id="KW-0732">Signal</keyword>
<proteinExistence type="predicted"/>